<evidence type="ECO:0000313" key="11">
    <source>
        <dbReference type="EMBL" id="UJO19399.1"/>
    </source>
</evidence>
<evidence type="ECO:0000313" key="12">
    <source>
        <dbReference type="Proteomes" id="UP000756132"/>
    </source>
</evidence>
<evidence type="ECO:0000256" key="1">
    <source>
        <dbReference type="ARBA" id="ARBA00012513"/>
    </source>
</evidence>
<evidence type="ECO:0000256" key="3">
    <source>
        <dbReference type="ARBA" id="ARBA00022679"/>
    </source>
</evidence>
<dbReference type="PANTHER" id="PTHR43671:SF98">
    <property type="entry name" value="SERINE_THREONINE-PROTEIN KINASE NEK11"/>
    <property type="match status" value="1"/>
</dbReference>
<sequence length="577" mass="63565">MVAMFQCFKNGSRSPGRSHAPAPQPRQNWFQTIRNIFRNRKTRPDEEQGLMTPPSTQQQNVQAYGTFYVHGNVQVSPAIIEQASSDPNVHIGDFREFFPGFDGAPITPVSPIVSATSAPTQQDAVSPVTASVYSSTKSSSAKPKLEPTPESFASEYTVVKTLARNNEGPVHLVKSKASGEMFIIKQMRYGTAPDGTRLDPDEVYMMSQIKSNHPSIVRREDIIDDLPRGIANMVLEFCSAGDLDNLIKKCQGERQNIPEPIVLSVTASLIDAMAFLHHGEVRYDADTSRATIRSDNGQKPILHRDIKPGNIFLRWSDDNCGIPQAVLADFGLATLKEHSEIEGACGTDIYYAPEFKGNLWTPGICSEKSDIYALGVTLFELITGVPFKPERHNITRGFVCSSVRDHPRFLWLLQSCLATDSKKRPGATDLHRTSYVFKEHVREWYENGGRIPADFWPVPFANDHPIRQRRSASQRGSASSPPHYSQVSSPVSTNAPSMTDAVANLPPLRRVGRHQDLQAAAGAEYAQEIADIPGPFTSPFPSAGTESSVQSTDESAQATAGAQAPRSYFSWHSYDCV</sequence>
<dbReference type="Gene3D" id="1.10.510.10">
    <property type="entry name" value="Transferase(Phosphotransferase) domain 1"/>
    <property type="match status" value="1"/>
</dbReference>
<dbReference type="GeneID" id="71986874"/>
<proteinExistence type="predicted"/>
<dbReference type="InterPro" id="IPR008271">
    <property type="entry name" value="Ser/Thr_kinase_AS"/>
</dbReference>
<dbReference type="GO" id="GO:0005634">
    <property type="term" value="C:nucleus"/>
    <property type="evidence" value="ECO:0007669"/>
    <property type="project" value="TreeGrafter"/>
</dbReference>
<dbReference type="Proteomes" id="UP000756132">
    <property type="component" value="Chromosome 6"/>
</dbReference>
<dbReference type="Pfam" id="PF00069">
    <property type="entry name" value="Pkinase"/>
    <property type="match status" value="1"/>
</dbReference>
<dbReference type="KEGG" id="ffu:CLAFUR5_06996"/>
<accession>A0A9Q8PBF7</accession>
<keyword evidence="5 11" id="KW-0418">Kinase</keyword>
<gene>
    <name evidence="11" type="ORF">CLAFUR5_06996</name>
</gene>
<dbReference type="RefSeq" id="XP_047763765.1">
    <property type="nucleotide sequence ID" value="XM_047906144.1"/>
</dbReference>
<comment type="catalytic activity">
    <reaction evidence="8">
        <text>L-seryl-[protein] + ATP = O-phospho-L-seryl-[protein] + ADP + H(+)</text>
        <dbReference type="Rhea" id="RHEA:17989"/>
        <dbReference type="Rhea" id="RHEA-COMP:9863"/>
        <dbReference type="Rhea" id="RHEA-COMP:11604"/>
        <dbReference type="ChEBI" id="CHEBI:15378"/>
        <dbReference type="ChEBI" id="CHEBI:29999"/>
        <dbReference type="ChEBI" id="CHEBI:30616"/>
        <dbReference type="ChEBI" id="CHEBI:83421"/>
        <dbReference type="ChEBI" id="CHEBI:456216"/>
        <dbReference type="EC" id="2.7.11.1"/>
    </reaction>
</comment>
<reference evidence="11" key="1">
    <citation type="submission" date="2021-12" db="EMBL/GenBank/DDBJ databases">
        <authorList>
            <person name="Zaccaron A."/>
            <person name="Stergiopoulos I."/>
        </authorList>
    </citation>
    <scope>NUCLEOTIDE SEQUENCE</scope>
    <source>
        <strain evidence="11">Race5_Kim</strain>
    </source>
</reference>
<dbReference type="OMA" id="FANDAYI"/>
<dbReference type="PROSITE" id="PS00108">
    <property type="entry name" value="PROTEIN_KINASE_ST"/>
    <property type="match status" value="1"/>
</dbReference>
<comment type="catalytic activity">
    <reaction evidence="7">
        <text>L-threonyl-[protein] + ATP = O-phospho-L-threonyl-[protein] + ADP + H(+)</text>
        <dbReference type="Rhea" id="RHEA:46608"/>
        <dbReference type="Rhea" id="RHEA-COMP:11060"/>
        <dbReference type="Rhea" id="RHEA-COMP:11605"/>
        <dbReference type="ChEBI" id="CHEBI:15378"/>
        <dbReference type="ChEBI" id="CHEBI:30013"/>
        <dbReference type="ChEBI" id="CHEBI:30616"/>
        <dbReference type="ChEBI" id="CHEBI:61977"/>
        <dbReference type="ChEBI" id="CHEBI:456216"/>
        <dbReference type="EC" id="2.7.11.1"/>
    </reaction>
</comment>
<feature type="region of interest" description="Disordered" evidence="9">
    <location>
        <begin position="467"/>
        <end position="500"/>
    </location>
</feature>
<dbReference type="OrthoDB" id="310217at2759"/>
<dbReference type="GO" id="GO:0004674">
    <property type="term" value="F:protein serine/threonine kinase activity"/>
    <property type="evidence" value="ECO:0007669"/>
    <property type="project" value="UniProtKB-KW"/>
</dbReference>
<dbReference type="InterPro" id="IPR000719">
    <property type="entry name" value="Prot_kinase_dom"/>
</dbReference>
<dbReference type="SMART" id="SM00220">
    <property type="entry name" value="S_TKc"/>
    <property type="match status" value="1"/>
</dbReference>
<evidence type="ECO:0000259" key="10">
    <source>
        <dbReference type="PROSITE" id="PS50011"/>
    </source>
</evidence>
<reference evidence="11" key="2">
    <citation type="journal article" date="2022" name="Microb. Genom.">
        <title>A chromosome-scale genome assembly of the tomato pathogen Cladosporium fulvum reveals a compartmentalized genome architecture and the presence of a dispensable chromosome.</title>
        <authorList>
            <person name="Zaccaron A.Z."/>
            <person name="Chen L.H."/>
            <person name="Samaras A."/>
            <person name="Stergiopoulos I."/>
        </authorList>
    </citation>
    <scope>NUCLEOTIDE SEQUENCE</scope>
    <source>
        <strain evidence="11">Race5_Kim</strain>
    </source>
</reference>
<evidence type="ECO:0000256" key="6">
    <source>
        <dbReference type="ARBA" id="ARBA00022840"/>
    </source>
</evidence>
<dbReference type="GO" id="GO:0005524">
    <property type="term" value="F:ATP binding"/>
    <property type="evidence" value="ECO:0007669"/>
    <property type="project" value="UniProtKB-KW"/>
</dbReference>
<feature type="compositionally biased region" description="Polar residues" evidence="9">
    <location>
        <begin position="544"/>
        <end position="560"/>
    </location>
</feature>
<dbReference type="PROSITE" id="PS50011">
    <property type="entry name" value="PROTEIN_KINASE_DOM"/>
    <property type="match status" value="1"/>
</dbReference>
<evidence type="ECO:0000256" key="9">
    <source>
        <dbReference type="SAM" id="MobiDB-lite"/>
    </source>
</evidence>
<name>A0A9Q8PBF7_PASFU</name>
<keyword evidence="3" id="KW-0808">Transferase</keyword>
<evidence type="ECO:0000256" key="5">
    <source>
        <dbReference type="ARBA" id="ARBA00022777"/>
    </source>
</evidence>
<dbReference type="InterPro" id="IPR050660">
    <property type="entry name" value="NEK_Ser/Thr_kinase"/>
</dbReference>
<dbReference type="SUPFAM" id="SSF56112">
    <property type="entry name" value="Protein kinase-like (PK-like)"/>
    <property type="match status" value="1"/>
</dbReference>
<feature type="compositionally biased region" description="Polar residues" evidence="9">
    <location>
        <begin position="482"/>
        <end position="497"/>
    </location>
</feature>
<dbReference type="EC" id="2.7.11.1" evidence="1"/>
<feature type="region of interest" description="Disordered" evidence="9">
    <location>
        <begin position="531"/>
        <end position="564"/>
    </location>
</feature>
<dbReference type="PANTHER" id="PTHR43671">
    <property type="entry name" value="SERINE/THREONINE-PROTEIN KINASE NEK"/>
    <property type="match status" value="1"/>
</dbReference>
<dbReference type="InterPro" id="IPR011009">
    <property type="entry name" value="Kinase-like_dom_sf"/>
</dbReference>
<keyword evidence="12" id="KW-1185">Reference proteome</keyword>
<evidence type="ECO:0000256" key="2">
    <source>
        <dbReference type="ARBA" id="ARBA00022527"/>
    </source>
</evidence>
<dbReference type="EMBL" id="CP090168">
    <property type="protein sequence ID" value="UJO19399.1"/>
    <property type="molecule type" value="Genomic_DNA"/>
</dbReference>
<dbReference type="Gene3D" id="3.30.200.20">
    <property type="entry name" value="Phosphorylase Kinase, domain 1"/>
    <property type="match status" value="1"/>
</dbReference>
<keyword evidence="2" id="KW-0723">Serine/threonine-protein kinase</keyword>
<organism evidence="11 12">
    <name type="scientific">Passalora fulva</name>
    <name type="common">Tomato leaf mold</name>
    <name type="synonym">Cladosporium fulvum</name>
    <dbReference type="NCBI Taxonomy" id="5499"/>
    <lineage>
        <taxon>Eukaryota</taxon>
        <taxon>Fungi</taxon>
        <taxon>Dikarya</taxon>
        <taxon>Ascomycota</taxon>
        <taxon>Pezizomycotina</taxon>
        <taxon>Dothideomycetes</taxon>
        <taxon>Dothideomycetidae</taxon>
        <taxon>Mycosphaerellales</taxon>
        <taxon>Mycosphaerellaceae</taxon>
        <taxon>Fulvia</taxon>
    </lineage>
</organism>
<evidence type="ECO:0000256" key="4">
    <source>
        <dbReference type="ARBA" id="ARBA00022741"/>
    </source>
</evidence>
<dbReference type="AlphaFoldDB" id="A0A9Q8PBF7"/>
<keyword evidence="4" id="KW-0547">Nucleotide-binding</keyword>
<protein>
    <recommendedName>
        <fullName evidence="1">non-specific serine/threonine protein kinase</fullName>
        <ecNumber evidence="1">2.7.11.1</ecNumber>
    </recommendedName>
</protein>
<keyword evidence="6" id="KW-0067">ATP-binding</keyword>
<evidence type="ECO:0000256" key="7">
    <source>
        <dbReference type="ARBA" id="ARBA00047899"/>
    </source>
</evidence>
<evidence type="ECO:0000256" key="8">
    <source>
        <dbReference type="ARBA" id="ARBA00048679"/>
    </source>
</evidence>
<feature type="domain" description="Protein kinase" evidence="10">
    <location>
        <begin position="156"/>
        <end position="436"/>
    </location>
</feature>